<name>A0A9P3GDK9_9APHY</name>
<evidence type="ECO:0000313" key="3">
    <source>
        <dbReference type="EMBL" id="GJE91849.1"/>
    </source>
</evidence>
<evidence type="ECO:0000256" key="1">
    <source>
        <dbReference type="SAM" id="MobiDB-lite"/>
    </source>
</evidence>
<dbReference type="EMBL" id="BPQB01000023">
    <property type="protein sequence ID" value="GJE91849.1"/>
    <property type="molecule type" value="Genomic_DNA"/>
</dbReference>
<dbReference type="AlphaFoldDB" id="A0A9P3GDK9"/>
<evidence type="ECO:0000313" key="4">
    <source>
        <dbReference type="Proteomes" id="UP000703269"/>
    </source>
</evidence>
<accession>A0A9P3GDK9</accession>
<proteinExistence type="predicted"/>
<dbReference type="OrthoDB" id="7130006at2759"/>
<keyword evidence="4" id="KW-1185">Reference proteome</keyword>
<dbReference type="Gene3D" id="3.40.50.1820">
    <property type="entry name" value="alpha/beta hydrolase"/>
    <property type="match status" value="1"/>
</dbReference>
<comment type="caution">
    <text evidence="3">The sequence shown here is derived from an EMBL/GenBank/DDBJ whole genome shotgun (WGS) entry which is preliminary data.</text>
</comment>
<reference evidence="3 4" key="1">
    <citation type="submission" date="2021-08" db="EMBL/GenBank/DDBJ databases">
        <title>Draft Genome Sequence of Phanerochaete sordida strain YK-624.</title>
        <authorList>
            <person name="Mori T."/>
            <person name="Dohra H."/>
            <person name="Suzuki T."/>
            <person name="Kawagishi H."/>
            <person name="Hirai H."/>
        </authorList>
    </citation>
    <scope>NUCLEOTIDE SEQUENCE [LARGE SCALE GENOMIC DNA]</scope>
    <source>
        <strain evidence="3 4">YK-624</strain>
    </source>
</reference>
<dbReference type="Proteomes" id="UP000703269">
    <property type="component" value="Unassembled WGS sequence"/>
</dbReference>
<feature type="domain" description="Epoxide hydrolase N-terminal" evidence="2">
    <location>
        <begin position="84"/>
        <end position="140"/>
    </location>
</feature>
<protein>
    <recommendedName>
        <fullName evidence="2">Epoxide hydrolase N-terminal domain-containing protein</fullName>
    </recommendedName>
</protein>
<gene>
    <name evidence="3" type="ORF">PsYK624_080000</name>
</gene>
<dbReference type="InterPro" id="IPR029058">
    <property type="entry name" value="AB_hydrolase_fold"/>
</dbReference>
<dbReference type="Pfam" id="PF06441">
    <property type="entry name" value="EHN"/>
    <property type="match status" value="1"/>
</dbReference>
<sequence length="140" mass="14692">MNRALGSEAAGMARQVTITPTYRADMSGSTGVAGEKLNTPTAMDVELLAENVVHGADVTGGLTRLRPRAAGCPRTRTMTNAGLTPLPVAIPQDALDSVQQKLAHATGPPPPPPESDDPWQYGAHDAALEQILAHWKSGFD</sequence>
<organism evidence="3 4">
    <name type="scientific">Phanerochaete sordida</name>
    <dbReference type="NCBI Taxonomy" id="48140"/>
    <lineage>
        <taxon>Eukaryota</taxon>
        <taxon>Fungi</taxon>
        <taxon>Dikarya</taxon>
        <taxon>Basidiomycota</taxon>
        <taxon>Agaricomycotina</taxon>
        <taxon>Agaricomycetes</taxon>
        <taxon>Polyporales</taxon>
        <taxon>Phanerochaetaceae</taxon>
        <taxon>Phanerochaete</taxon>
    </lineage>
</organism>
<dbReference type="InterPro" id="IPR010497">
    <property type="entry name" value="Epoxide_hydro_N"/>
</dbReference>
<feature type="region of interest" description="Disordered" evidence="1">
    <location>
        <begin position="95"/>
        <end position="121"/>
    </location>
</feature>
<dbReference type="SUPFAM" id="SSF53474">
    <property type="entry name" value="alpha/beta-Hydrolases"/>
    <property type="match status" value="1"/>
</dbReference>
<evidence type="ECO:0000259" key="2">
    <source>
        <dbReference type="Pfam" id="PF06441"/>
    </source>
</evidence>